<reference evidence="1" key="1">
    <citation type="submission" date="2019-08" db="EMBL/GenBank/DDBJ databases">
        <title>The improved chromosome-level genome for the pearl oyster Pinctada fucata martensii using PacBio sequencing and Hi-C.</title>
        <authorList>
            <person name="Zheng Z."/>
        </authorList>
    </citation>
    <scope>NUCLEOTIDE SEQUENCE</scope>
    <source>
        <strain evidence="1">ZZ-2019</strain>
        <tissue evidence="1">Adductor muscle</tissue>
    </source>
</reference>
<proteinExistence type="predicted"/>
<keyword evidence="2" id="KW-1185">Reference proteome</keyword>
<evidence type="ECO:0000313" key="1">
    <source>
        <dbReference type="EMBL" id="KAK3098955.1"/>
    </source>
</evidence>
<sequence>MTAEVDFKVKKSGTEIERMRRRMCQTHDFLYRHNLRQCMFSFSCMDIDGGAASQTGDTYSSRSPGPTSSLLGFRRFSIWCSVVSTVDNVVLSSQSVRVQFLKMRWYKAVDWSSTKPSVRLVTGESYPRAVLNTVASISRYETRESP</sequence>
<evidence type="ECO:0000313" key="2">
    <source>
        <dbReference type="Proteomes" id="UP001186944"/>
    </source>
</evidence>
<accession>A0AA89C850</accession>
<comment type="caution">
    <text evidence="1">The sequence shown here is derived from an EMBL/GenBank/DDBJ whole genome shotgun (WGS) entry which is preliminary data.</text>
</comment>
<protein>
    <submittedName>
        <fullName evidence="1">Uncharacterized protein</fullName>
    </submittedName>
</protein>
<gene>
    <name evidence="1" type="ORF">FSP39_024655</name>
</gene>
<dbReference type="Proteomes" id="UP001186944">
    <property type="component" value="Unassembled WGS sequence"/>
</dbReference>
<dbReference type="EMBL" id="VSWD01000007">
    <property type="protein sequence ID" value="KAK3098955.1"/>
    <property type="molecule type" value="Genomic_DNA"/>
</dbReference>
<organism evidence="1 2">
    <name type="scientific">Pinctada imbricata</name>
    <name type="common">Atlantic pearl-oyster</name>
    <name type="synonym">Pinctada martensii</name>
    <dbReference type="NCBI Taxonomy" id="66713"/>
    <lineage>
        <taxon>Eukaryota</taxon>
        <taxon>Metazoa</taxon>
        <taxon>Spiralia</taxon>
        <taxon>Lophotrochozoa</taxon>
        <taxon>Mollusca</taxon>
        <taxon>Bivalvia</taxon>
        <taxon>Autobranchia</taxon>
        <taxon>Pteriomorphia</taxon>
        <taxon>Pterioida</taxon>
        <taxon>Pterioidea</taxon>
        <taxon>Pteriidae</taxon>
        <taxon>Pinctada</taxon>
    </lineage>
</organism>
<dbReference type="AlphaFoldDB" id="A0AA89C850"/>
<name>A0AA89C850_PINIB</name>